<dbReference type="InterPro" id="IPR050623">
    <property type="entry name" value="Glucan_succinyl_AcylTrfase"/>
</dbReference>
<feature type="transmembrane region" description="Helical" evidence="1">
    <location>
        <begin position="92"/>
        <end position="111"/>
    </location>
</feature>
<keyword evidence="1" id="KW-0812">Transmembrane</keyword>
<dbReference type="AlphaFoldDB" id="A0A4V1ZCR2"/>
<dbReference type="RefSeq" id="WP_130023308.1">
    <property type="nucleotide sequence ID" value="NZ_SEWF01000042.1"/>
</dbReference>
<dbReference type="PANTHER" id="PTHR36927:SF4">
    <property type="entry name" value="BLR5718 PROTEIN"/>
    <property type="match status" value="1"/>
</dbReference>
<evidence type="ECO:0000256" key="1">
    <source>
        <dbReference type="SAM" id="Phobius"/>
    </source>
</evidence>
<organism evidence="3 4">
    <name type="scientific">Emticicia agri</name>
    <dbReference type="NCBI Taxonomy" id="2492393"/>
    <lineage>
        <taxon>Bacteria</taxon>
        <taxon>Pseudomonadati</taxon>
        <taxon>Bacteroidota</taxon>
        <taxon>Cytophagia</taxon>
        <taxon>Cytophagales</taxon>
        <taxon>Leadbetterellaceae</taxon>
        <taxon>Emticicia</taxon>
    </lineage>
</organism>
<keyword evidence="3" id="KW-0808">Transferase</keyword>
<evidence type="ECO:0000313" key="3">
    <source>
        <dbReference type="EMBL" id="RYU93550.1"/>
    </source>
</evidence>
<feature type="transmembrane region" description="Helical" evidence="1">
    <location>
        <begin position="344"/>
        <end position="362"/>
    </location>
</feature>
<comment type="caution">
    <text evidence="3">The sequence shown here is derived from an EMBL/GenBank/DDBJ whole genome shotgun (WGS) entry which is preliminary data.</text>
</comment>
<feature type="transmembrane region" description="Helical" evidence="1">
    <location>
        <begin position="202"/>
        <end position="224"/>
    </location>
</feature>
<dbReference type="PANTHER" id="PTHR36927">
    <property type="entry name" value="BLR4337 PROTEIN"/>
    <property type="match status" value="1"/>
</dbReference>
<keyword evidence="4" id="KW-1185">Reference proteome</keyword>
<protein>
    <submittedName>
        <fullName evidence="3">Acyltransferase</fullName>
    </submittedName>
</protein>
<dbReference type="InterPro" id="IPR002656">
    <property type="entry name" value="Acyl_transf_3_dom"/>
</dbReference>
<proteinExistence type="predicted"/>
<dbReference type="OrthoDB" id="5446016at2"/>
<keyword evidence="1" id="KW-0472">Membrane</keyword>
<feature type="transmembrane region" description="Helical" evidence="1">
    <location>
        <begin position="176"/>
        <end position="196"/>
    </location>
</feature>
<feature type="transmembrane region" description="Helical" evidence="1">
    <location>
        <begin position="319"/>
        <end position="338"/>
    </location>
</feature>
<dbReference type="EMBL" id="SEWF01000042">
    <property type="protein sequence ID" value="RYU93550.1"/>
    <property type="molecule type" value="Genomic_DNA"/>
</dbReference>
<dbReference type="Pfam" id="PF01757">
    <property type="entry name" value="Acyl_transf_3"/>
    <property type="match status" value="1"/>
</dbReference>
<feature type="transmembrane region" description="Helical" evidence="1">
    <location>
        <begin position="137"/>
        <end position="155"/>
    </location>
</feature>
<keyword evidence="1" id="KW-1133">Transmembrane helix</keyword>
<keyword evidence="3" id="KW-0012">Acyltransferase</keyword>
<gene>
    <name evidence="3" type="ORF">EWM59_21445</name>
</gene>
<evidence type="ECO:0000313" key="4">
    <source>
        <dbReference type="Proteomes" id="UP000293162"/>
    </source>
</evidence>
<evidence type="ECO:0000259" key="2">
    <source>
        <dbReference type="Pfam" id="PF01757"/>
    </source>
</evidence>
<feature type="transmembrane region" description="Helical" evidence="1">
    <location>
        <begin position="12"/>
        <end position="33"/>
    </location>
</feature>
<reference evidence="3 4" key="1">
    <citation type="submission" date="2019-02" db="EMBL/GenBank/DDBJ databases">
        <title>Bacterial novel species Emticicia sp. 17J42-9 isolated from soil.</title>
        <authorList>
            <person name="Jung H.-Y."/>
        </authorList>
    </citation>
    <scope>NUCLEOTIDE SEQUENCE [LARGE SCALE GENOMIC DNA]</scope>
    <source>
        <strain evidence="3 4">17J42-9</strain>
    </source>
</reference>
<feature type="domain" description="Acyltransferase 3" evidence="2">
    <location>
        <begin position="5"/>
        <end position="360"/>
    </location>
</feature>
<name>A0A4V1ZCR2_9BACT</name>
<accession>A0A4V1ZCR2</accession>
<dbReference type="Proteomes" id="UP000293162">
    <property type="component" value="Unassembled WGS sequence"/>
</dbReference>
<feature type="transmembrane region" description="Helical" evidence="1">
    <location>
        <begin position="279"/>
        <end position="298"/>
    </location>
</feature>
<sequence length="372" mass="42906">MKRLYYLDNLMIFLSVLVVIHHVSIGYGTMGGWCYVTPEKLPGTIQIFLSMLTGIEASFSMSLFFFISAFLTIPSLEKKGVRKFIKARLIRLVIPLLFVMTILAPSILYFIEIHNRTTQLSWLSYVLQQNAKPYTSHVWFILVLIIFELVYICYWKFLKPHFSISKCLSDNLPKHINILTIIVLCSGLTILVRHFFPLGQNFIGIEFSNITPYIFMYAIGILVYRKHWLNGLSRKVAIVWFPISIVAAAYFCLIIYLLIKHPTQIDKFLALSWESVSLALAQTFLCMGFSGFFLHLFAKKLNFTNFALTIMTENRYGVYIFHSAVVVSVTIMLESLTLNPTIKYIIACILSIVFSYLLVWLIRKVPVVQRII</sequence>
<feature type="transmembrane region" description="Helical" evidence="1">
    <location>
        <begin position="45"/>
        <end position="71"/>
    </location>
</feature>
<dbReference type="GO" id="GO:0016747">
    <property type="term" value="F:acyltransferase activity, transferring groups other than amino-acyl groups"/>
    <property type="evidence" value="ECO:0007669"/>
    <property type="project" value="InterPro"/>
</dbReference>
<feature type="transmembrane region" description="Helical" evidence="1">
    <location>
        <begin position="236"/>
        <end position="259"/>
    </location>
</feature>